<dbReference type="Proteomes" id="UP001265746">
    <property type="component" value="Unassembled WGS sequence"/>
</dbReference>
<gene>
    <name evidence="1" type="ORF">N8I77_011956</name>
</gene>
<proteinExistence type="predicted"/>
<evidence type="ECO:0000313" key="2">
    <source>
        <dbReference type="Proteomes" id="UP001265746"/>
    </source>
</evidence>
<organism evidence="1 2">
    <name type="scientific">Phomopsis amygdali</name>
    <name type="common">Fusicoccum amygdali</name>
    <dbReference type="NCBI Taxonomy" id="1214568"/>
    <lineage>
        <taxon>Eukaryota</taxon>
        <taxon>Fungi</taxon>
        <taxon>Dikarya</taxon>
        <taxon>Ascomycota</taxon>
        <taxon>Pezizomycotina</taxon>
        <taxon>Sordariomycetes</taxon>
        <taxon>Sordariomycetidae</taxon>
        <taxon>Diaporthales</taxon>
        <taxon>Diaporthaceae</taxon>
        <taxon>Diaporthe</taxon>
    </lineage>
</organism>
<comment type="caution">
    <text evidence="1">The sequence shown here is derived from an EMBL/GenBank/DDBJ whole genome shotgun (WGS) entry which is preliminary data.</text>
</comment>
<dbReference type="PANTHER" id="PTHR40619:SF3">
    <property type="entry name" value="FUNGAL STAND N-TERMINAL GOODBYE DOMAIN-CONTAINING PROTEIN"/>
    <property type="match status" value="1"/>
</dbReference>
<keyword evidence="2" id="KW-1185">Reference proteome</keyword>
<dbReference type="EMBL" id="JAUJFL010000008">
    <property type="protein sequence ID" value="KAK2598553.1"/>
    <property type="molecule type" value="Genomic_DNA"/>
</dbReference>
<dbReference type="AlphaFoldDB" id="A0AAD9S3Z2"/>
<name>A0AAD9S3Z2_PHOAM</name>
<dbReference type="PANTHER" id="PTHR40619">
    <property type="entry name" value="FUNGAL STAND N-TERMINAL GOODBYE DOMAIN-CONTAINING PROTEIN"/>
    <property type="match status" value="1"/>
</dbReference>
<sequence>MDSQQDFERQDFIMRRPRAPPTNAAVFMETNDPVRGTLGGPASVYIEGLGRLGSTAEARTQDKIKLGHFQHLKLVEMWKEADEEINQLFALIVQVRAKMDRKSSSTQQQQTSLNLRQCTWEQVMGEVQSLATRWSASPKKSSKMMICLEKLGQNSDAFKSWLELLPAGDYGSSICGIFTIAVGAAGAFSKVEAIILETLAEIPEVMDDAKRYIEIYGKYRDQLLEKKTFELYMSILTALKHVMQFFVDSSWSKVYQPILKQSSYKSELLEGCKDIKLRASRVKNEANICMQRRIVELNQAIHLQHDVLGESSGKMDQTLSILKNLYYKLFLSSEARFLPIFGQQDYIVQDIQATKNKKPVEDNRERDLERAKGLLDILRFNPDVVLTDTEMCLRLGAALDEAGRARAAALVDNLTFKNFMTKTASSSALLINGNEDLSSAEGVSPLSLVAARLAQISEQNETTQGLTLRYFCAEHSPYGREHQNSSPAATMMASLTGQLVSHMLSRSVAVDLSFLEPENWAVLEENNLKVMCTLFFELVKQLPSKIILLCILDEVALYETGVPKRDADTVVRRLVRLVEASDEIVFKLLVTCRGRALGIGQYFTRHTLDLDEEIEANDSSMWQIASIGSKT</sequence>
<accession>A0AAD9S3Z2</accession>
<reference evidence="1" key="1">
    <citation type="submission" date="2023-06" db="EMBL/GenBank/DDBJ databases">
        <authorList>
            <person name="Noh H."/>
        </authorList>
    </citation>
    <scope>NUCLEOTIDE SEQUENCE</scope>
    <source>
        <strain evidence="1">DUCC20226</strain>
    </source>
</reference>
<evidence type="ECO:0000313" key="1">
    <source>
        <dbReference type="EMBL" id="KAK2598553.1"/>
    </source>
</evidence>
<protein>
    <submittedName>
        <fullName evidence="1">Uncharacterized protein</fullName>
    </submittedName>
</protein>